<dbReference type="PANTHER" id="PTHR38926:SF5">
    <property type="entry name" value="F-BOX AND LEUCINE-RICH REPEAT PROTEIN 6"/>
    <property type="match status" value="1"/>
</dbReference>
<protein>
    <recommendedName>
        <fullName evidence="1">F-box domain-containing protein</fullName>
    </recommendedName>
</protein>
<proteinExistence type="predicted"/>
<dbReference type="PROSITE" id="PS50181">
    <property type="entry name" value="FBOX"/>
    <property type="match status" value="1"/>
</dbReference>
<dbReference type="PANTHER" id="PTHR38926">
    <property type="entry name" value="F-BOX DOMAIN CONTAINING PROTEIN, EXPRESSED"/>
    <property type="match status" value="1"/>
</dbReference>
<dbReference type="Pfam" id="PF12937">
    <property type="entry name" value="F-box-like"/>
    <property type="match status" value="1"/>
</dbReference>
<dbReference type="Gene3D" id="3.80.10.10">
    <property type="entry name" value="Ribonuclease Inhibitor"/>
    <property type="match status" value="1"/>
</dbReference>
<dbReference type="STRING" id="52838.A0A4S8KHK0"/>
<feature type="domain" description="F-box" evidence="1">
    <location>
        <begin position="4"/>
        <end position="51"/>
    </location>
</feature>
<evidence type="ECO:0000313" key="3">
    <source>
        <dbReference type="Proteomes" id="UP000317650"/>
    </source>
</evidence>
<reference evidence="2 3" key="1">
    <citation type="journal article" date="2019" name="Nat. Plants">
        <title>Genome sequencing of Musa balbisiana reveals subgenome evolution and function divergence in polyploid bananas.</title>
        <authorList>
            <person name="Yao X."/>
        </authorList>
    </citation>
    <scope>NUCLEOTIDE SEQUENCE [LARGE SCALE GENOMIC DNA]</scope>
    <source>
        <strain evidence="3">cv. DH-PKW</strain>
        <tissue evidence="2">Leaves</tissue>
    </source>
</reference>
<evidence type="ECO:0000313" key="2">
    <source>
        <dbReference type="EMBL" id="THU74799.1"/>
    </source>
</evidence>
<dbReference type="InterPro" id="IPR036047">
    <property type="entry name" value="F-box-like_dom_sf"/>
</dbReference>
<dbReference type="AlphaFoldDB" id="A0A4S8KHK0"/>
<sequence length="116" mass="13497">MEGGRRWEEMPADCLVDIFRRLGLHDLTLSVPFVCRCWRRVSLDPGCWRRLDFRSLDFMPWSHFSRSFTSCYRLSSLSFSAFMRFVVARSRGSAAELLFPLSFGASIQDLTFVSIK</sequence>
<organism evidence="2 3">
    <name type="scientific">Musa balbisiana</name>
    <name type="common">Banana</name>
    <dbReference type="NCBI Taxonomy" id="52838"/>
    <lineage>
        <taxon>Eukaryota</taxon>
        <taxon>Viridiplantae</taxon>
        <taxon>Streptophyta</taxon>
        <taxon>Embryophyta</taxon>
        <taxon>Tracheophyta</taxon>
        <taxon>Spermatophyta</taxon>
        <taxon>Magnoliopsida</taxon>
        <taxon>Liliopsida</taxon>
        <taxon>Zingiberales</taxon>
        <taxon>Musaceae</taxon>
        <taxon>Musa</taxon>
    </lineage>
</organism>
<dbReference type="EMBL" id="PYDT01000001">
    <property type="protein sequence ID" value="THU74799.1"/>
    <property type="molecule type" value="Genomic_DNA"/>
</dbReference>
<name>A0A4S8KHK0_MUSBA</name>
<comment type="caution">
    <text evidence="2">The sequence shown here is derived from an EMBL/GenBank/DDBJ whole genome shotgun (WGS) entry which is preliminary data.</text>
</comment>
<keyword evidence="3" id="KW-1185">Reference proteome</keyword>
<dbReference type="InterPro" id="IPR001810">
    <property type="entry name" value="F-box_dom"/>
</dbReference>
<dbReference type="SUPFAM" id="SSF81383">
    <property type="entry name" value="F-box domain"/>
    <property type="match status" value="1"/>
</dbReference>
<dbReference type="Proteomes" id="UP000317650">
    <property type="component" value="Chromosome 4"/>
</dbReference>
<accession>A0A4S8KHK0</accession>
<dbReference type="InterPro" id="IPR032675">
    <property type="entry name" value="LRR_dom_sf"/>
</dbReference>
<gene>
    <name evidence="2" type="ORF">C4D60_Mb04t37230</name>
</gene>
<evidence type="ECO:0000259" key="1">
    <source>
        <dbReference type="PROSITE" id="PS50181"/>
    </source>
</evidence>